<dbReference type="AlphaFoldDB" id="A0A1M5B7Y1"/>
<protein>
    <submittedName>
        <fullName evidence="1">Uncharacterized protein</fullName>
    </submittedName>
</protein>
<sequence>MEILKSLLRNLADKLDQILGKTQLQEVPVRVDTKNHPNAYKMNRHNHISE</sequence>
<proteinExistence type="predicted"/>
<evidence type="ECO:0000313" key="2">
    <source>
        <dbReference type="Proteomes" id="UP000184041"/>
    </source>
</evidence>
<accession>A0A1M5B7Y1</accession>
<keyword evidence="2" id="KW-1185">Reference proteome</keyword>
<dbReference type="RefSeq" id="WP_170864338.1">
    <property type="nucleotide sequence ID" value="NZ_FQUS01000008.1"/>
</dbReference>
<organism evidence="1 2">
    <name type="scientific">Fodinibius roseus</name>
    <dbReference type="NCBI Taxonomy" id="1194090"/>
    <lineage>
        <taxon>Bacteria</taxon>
        <taxon>Pseudomonadati</taxon>
        <taxon>Balneolota</taxon>
        <taxon>Balneolia</taxon>
        <taxon>Balneolales</taxon>
        <taxon>Balneolaceae</taxon>
        <taxon>Fodinibius</taxon>
    </lineage>
</organism>
<name>A0A1M5B7Y1_9BACT</name>
<evidence type="ECO:0000313" key="1">
    <source>
        <dbReference type="EMBL" id="SHF38634.1"/>
    </source>
</evidence>
<dbReference type="EMBL" id="FQUS01000008">
    <property type="protein sequence ID" value="SHF38634.1"/>
    <property type="molecule type" value="Genomic_DNA"/>
</dbReference>
<reference evidence="1 2" key="1">
    <citation type="submission" date="2016-11" db="EMBL/GenBank/DDBJ databases">
        <authorList>
            <person name="Jaros S."/>
            <person name="Januszkiewicz K."/>
            <person name="Wedrychowicz H."/>
        </authorList>
    </citation>
    <scope>NUCLEOTIDE SEQUENCE [LARGE SCALE GENOMIC DNA]</scope>
    <source>
        <strain evidence="1 2">DSM 21986</strain>
    </source>
</reference>
<gene>
    <name evidence="1" type="ORF">SAMN05443144_10826</name>
</gene>
<dbReference type="Proteomes" id="UP000184041">
    <property type="component" value="Unassembled WGS sequence"/>
</dbReference>